<dbReference type="RefSeq" id="XP_018285188.1">
    <property type="nucleotide sequence ID" value="XM_018437276.1"/>
</dbReference>
<protein>
    <submittedName>
        <fullName evidence="1">Uncharacterized protein</fullName>
    </submittedName>
</protein>
<proteinExistence type="predicted"/>
<keyword evidence="2" id="KW-1185">Reference proteome</keyword>
<dbReference type="GeneID" id="28998182"/>
<dbReference type="OrthoDB" id="2290427at2759"/>
<reference evidence="2" key="1">
    <citation type="submission" date="2015-06" db="EMBL/GenBank/DDBJ databases">
        <title>Expansion of signal transduction pathways in fungi by whole-genome duplication.</title>
        <authorList>
            <consortium name="DOE Joint Genome Institute"/>
            <person name="Corrochano L.M."/>
            <person name="Kuo A."/>
            <person name="Marcet-Houben M."/>
            <person name="Polaino S."/>
            <person name="Salamov A."/>
            <person name="Villalobos J.M."/>
            <person name="Alvarez M.I."/>
            <person name="Avalos J."/>
            <person name="Benito E.P."/>
            <person name="Benoit I."/>
            <person name="Burger G."/>
            <person name="Camino L.P."/>
            <person name="Canovas D."/>
            <person name="Cerda-Olmedo E."/>
            <person name="Cheng J.-F."/>
            <person name="Dominguez A."/>
            <person name="Elias M."/>
            <person name="Eslava A.P."/>
            <person name="Glaser F."/>
            <person name="Grimwood J."/>
            <person name="Gutierrez G."/>
            <person name="Heitman J."/>
            <person name="Henrissat B."/>
            <person name="Iturriaga E.A."/>
            <person name="Lang B.F."/>
            <person name="Lavin J.L."/>
            <person name="Lee S."/>
            <person name="Li W."/>
            <person name="Lindquist E."/>
            <person name="Lopez-Garcia S."/>
            <person name="Luque E.M."/>
            <person name="Marcos A.T."/>
            <person name="Martin J."/>
            <person name="McCluskey K."/>
            <person name="Medina H.R."/>
            <person name="Miralles-Duran A."/>
            <person name="Miyazaki A."/>
            <person name="Munoz-Torres E."/>
            <person name="Oguiza J.A."/>
            <person name="Ohm R."/>
            <person name="Olmedo M."/>
            <person name="Orejas M."/>
            <person name="Ortiz-Castellanos L."/>
            <person name="Pisabarro A.G."/>
            <person name="Rodriguez-Romero J."/>
            <person name="Ruiz-Herrera J."/>
            <person name="Ruiz-Vazquez R."/>
            <person name="Sanz C."/>
            <person name="Schackwitz W."/>
            <person name="Schmutz J."/>
            <person name="Shahriari M."/>
            <person name="Shelest E."/>
            <person name="Silva-Franco F."/>
            <person name="Soanes D."/>
            <person name="Syed K."/>
            <person name="Tagua V.G."/>
            <person name="Talbot N.J."/>
            <person name="Thon M."/>
            <person name="De vries R.P."/>
            <person name="Wiebenga A."/>
            <person name="Yadav J.S."/>
            <person name="Braun E.L."/>
            <person name="Baker S."/>
            <person name="Garre V."/>
            <person name="Horwitz B."/>
            <person name="Torres-Martinez S."/>
            <person name="Idnurm A."/>
            <person name="Herrera-Estrella A."/>
            <person name="Gabaldon T."/>
            <person name="Grigoriev I.V."/>
        </authorList>
    </citation>
    <scope>NUCLEOTIDE SEQUENCE [LARGE SCALE GENOMIC DNA]</scope>
    <source>
        <strain evidence="2">NRRL 1555(-)</strain>
    </source>
</reference>
<dbReference type="EMBL" id="KV441025">
    <property type="protein sequence ID" value="OAD67148.1"/>
    <property type="molecule type" value="Genomic_DNA"/>
</dbReference>
<name>A0A167K2T4_PHYB8</name>
<dbReference type="InParanoid" id="A0A167K2T4"/>
<dbReference type="VEuPathDB" id="FungiDB:PHYBLDRAFT_174530"/>
<evidence type="ECO:0000313" key="2">
    <source>
        <dbReference type="Proteomes" id="UP000077315"/>
    </source>
</evidence>
<dbReference type="STRING" id="763407.A0A167K2T4"/>
<accession>A0A167K2T4</accession>
<organism evidence="1 2">
    <name type="scientific">Phycomyces blakesleeanus (strain ATCC 8743b / DSM 1359 / FGSC 10004 / NBRC 33097 / NRRL 1555)</name>
    <dbReference type="NCBI Taxonomy" id="763407"/>
    <lineage>
        <taxon>Eukaryota</taxon>
        <taxon>Fungi</taxon>
        <taxon>Fungi incertae sedis</taxon>
        <taxon>Mucoromycota</taxon>
        <taxon>Mucoromycotina</taxon>
        <taxon>Mucoromycetes</taxon>
        <taxon>Mucorales</taxon>
        <taxon>Phycomycetaceae</taxon>
        <taxon>Phycomyces</taxon>
    </lineage>
</organism>
<dbReference type="Proteomes" id="UP000077315">
    <property type="component" value="Unassembled WGS sequence"/>
</dbReference>
<dbReference type="AlphaFoldDB" id="A0A167K2T4"/>
<sequence>MVRITKISPHKCSSCHLPYNSSSNATKCQNRCLKKLVDAAINGSFIQDMSLPVEIQSMPAPAPSLIVDEDINIISDENMDIIDRTENDEPIKRLPATSTRFLLALQAHIEHAHLTLRRRNMTFAAMAVCCLMQMKLSAHIVVKIATRVPKTMYFRMSPATALHTLGSFHDFREADESSQRGLTGQLPLATLDAFSRPYFFTLDEMHSVCHGVAKQVWGLVTGKYRKKHLLVLSVGVQKEIDAAMTSTRKTIPTSFHGAWRDVSKNAEYFKTVDWADFLLFVVLTLVAERIRNIPARKALLGLVQVCNLLMSWELSTLLAKDKVDLKVFTINQHLLQHYPDMIEAFGPPRSYNARSVERAIGEYSNVIKSNSAIGTNAGNIMLCLAQTRQIEHTKAYIAARLLPMTGEGERVGAGSDIEFWGPLRNRTIRDSFEGISCLSKLLEDFYDSKGEECSMIEAAIQTSCKAFVNGCVIDSALDQNCVREAHNIRLQIQVDENRNIGQSYSPIYKDFFGKVVVFFEHKLNNKRPKRKSQIRKSRVFSHSDIVYYLFREYVYIFLFLRDSNFYEIHLSKLKDCFCTSLLQVLLSAFVFKDYQKYRFHDPIFSLE</sequence>
<gene>
    <name evidence="1" type="ORF">PHYBLDRAFT_174530</name>
</gene>
<evidence type="ECO:0000313" key="1">
    <source>
        <dbReference type="EMBL" id="OAD67148.1"/>
    </source>
</evidence>